<dbReference type="Proteomes" id="UP001165080">
    <property type="component" value="Unassembled WGS sequence"/>
</dbReference>
<evidence type="ECO:0000313" key="1">
    <source>
        <dbReference type="EMBL" id="GLC52189.1"/>
    </source>
</evidence>
<organism evidence="1 2">
    <name type="scientific">Pleodorina starrii</name>
    <dbReference type="NCBI Taxonomy" id="330485"/>
    <lineage>
        <taxon>Eukaryota</taxon>
        <taxon>Viridiplantae</taxon>
        <taxon>Chlorophyta</taxon>
        <taxon>core chlorophytes</taxon>
        <taxon>Chlorophyceae</taxon>
        <taxon>CS clade</taxon>
        <taxon>Chlamydomonadales</taxon>
        <taxon>Volvocaceae</taxon>
        <taxon>Pleodorina</taxon>
    </lineage>
</organism>
<dbReference type="EMBL" id="BRXU01000005">
    <property type="protein sequence ID" value="GLC52189.1"/>
    <property type="molecule type" value="Genomic_DNA"/>
</dbReference>
<proteinExistence type="predicted"/>
<reference evidence="1 2" key="1">
    <citation type="journal article" date="2023" name="Commun. Biol.">
        <title>Reorganization of the ancestral sex-determining regions during the evolution of trioecy in Pleodorina starrii.</title>
        <authorList>
            <person name="Takahashi K."/>
            <person name="Suzuki S."/>
            <person name="Kawai-Toyooka H."/>
            <person name="Yamamoto K."/>
            <person name="Hamaji T."/>
            <person name="Ootsuki R."/>
            <person name="Yamaguchi H."/>
            <person name="Kawachi M."/>
            <person name="Higashiyama T."/>
            <person name="Nozaki H."/>
        </authorList>
    </citation>
    <scope>NUCLEOTIDE SEQUENCE [LARGE SCALE GENOMIC DNA]</scope>
    <source>
        <strain evidence="1 2">NIES-4479</strain>
    </source>
</reference>
<name>A0A9W6BHF8_9CHLO</name>
<sequence>MVAGLMAVGLVKRIINSVPLINILTRPVLDLVPTIVVGPALGAALMYGIEEGDLMAARHVVREKAHRVRQELDVIVQDLSSEIRAEGSELARQLERSQGALESVARAVTDSVSELERTVLPATEREYRRLEAHARQAFQDVGAEGPRGRN</sequence>
<protein>
    <submittedName>
        <fullName evidence="1">Uncharacterized protein</fullName>
    </submittedName>
</protein>
<gene>
    <name evidence="1" type="primary">PLEST009584</name>
    <name evidence="1" type="ORF">PLESTB_000593100</name>
</gene>
<keyword evidence="2" id="KW-1185">Reference proteome</keyword>
<dbReference type="AlphaFoldDB" id="A0A9W6BHF8"/>
<accession>A0A9W6BHF8</accession>
<comment type="caution">
    <text evidence="1">The sequence shown here is derived from an EMBL/GenBank/DDBJ whole genome shotgun (WGS) entry which is preliminary data.</text>
</comment>
<evidence type="ECO:0000313" key="2">
    <source>
        <dbReference type="Proteomes" id="UP001165080"/>
    </source>
</evidence>